<reference evidence="2 3" key="1">
    <citation type="journal article" name="Sci. Rep.">
        <title>Telomere-to-telomere assembled and centromere annotated genomes of the two main subspecies of the button mushroom Agaricus bisporus reveal especially polymorphic chromosome ends.</title>
        <authorList>
            <person name="Sonnenberg A.S.M."/>
            <person name="Sedaghat-Telgerd N."/>
            <person name="Lavrijssen B."/>
            <person name="Ohm R.A."/>
            <person name="Hendrickx P.M."/>
            <person name="Scholtmeijer K."/>
            <person name="Baars J.J.P."/>
            <person name="van Peer A."/>
        </authorList>
    </citation>
    <scope>NUCLEOTIDE SEQUENCE [LARGE SCALE GENOMIC DNA]</scope>
    <source>
        <strain evidence="2 3">H119_p4</strain>
    </source>
</reference>
<name>A0A8H7F5I9_AGABI</name>
<comment type="caution">
    <text evidence="2">The sequence shown here is derived from an EMBL/GenBank/DDBJ whole genome shotgun (WGS) entry which is preliminary data.</text>
</comment>
<organism evidence="2 3">
    <name type="scientific">Agaricus bisporus var. burnettii</name>
    <dbReference type="NCBI Taxonomy" id="192524"/>
    <lineage>
        <taxon>Eukaryota</taxon>
        <taxon>Fungi</taxon>
        <taxon>Dikarya</taxon>
        <taxon>Basidiomycota</taxon>
        <taxon>Agaricomycotina</taxon>
        <taxon>Agaricomycetes</taxon>
        <taxon>Agaricomycetidae</taxon>
        <taxon>Agaricales</taxon>
        <taxon>Agaricineae</taxon>
        <taxon>Agaricaceae</taxon>
        <taxon>Agaricus</taxon>
    </lineage>
</organism>
<evidence type="ECO:0000313" key="3">
    <source>
        <dbReference type="Proteomes" id="UP000629468"/>
    </source>
</evidence>
<accession>A0A8H7F5I9</accession>
<sequence>MPQKQRTKTEQHLRSITNRRPFVAPENLKQIPHLASLPSPIARLPATAGETVPFSRSGRVVNQRVPRLLKYYRPRRPHTFASRHSGNDDNQGGHGNGSPGNDNHGYGGGNDNGDHHDGGNNNGGYGNGHDGGDNNSGHDNNGGGYGHGGDDHNGGGYGNGGDDHNGGGYGHGGDNHNGGGYGNGGNDHNGGGYGHGGDNDHHTPVYGHPSHSYPKPPQPTYTPPGYPGHQGY</sequence>
<gene>
    <name evidence="2" type="ORF">Agabi119p4_3885</name>
</gene>
<evidence type="ECO:0000256" key="1">
    <source>
        <dbReference type="SAM" id="MobiDB-lite"/>
    </source>
</evidence>
<proteinExistence type="predicted"/>
<feature type="region of interest" description="Disordered" evidence="1">
    <location>
        <begin position="69"/>
        <end position="162"/>
    </location>
</feature>
<evidence type="ECO:0000313" key="2">
    <source>
        <dbReference type="EMBL" id="KAF7777813.1"/>
    </source>
</evidence>
<feature type="region of interest" description="Disordered" evidence="1">
    <location>
        <begin position="1"/>
        <end position="24"/>
    </location>
</feature>
<dbReference type="AlphaFoldDB" id="A0A8H7F5I9"/>
<feature type="region of interest" description="Disordered" evidence="1">
    <location>
        <begin position="179"/>
        <end position="232"/>
    </location>
</feature>
<feature type="compositionally biased region" description="Gly residues" evidence="1">
    <location>
        <begin position="179"/>
        <end position="196"/>
    </location>
</feature>
<protein>
    <submittedName>
        <fullName evidence="2">Uncharacterized protein</fullName>
    </submittedName>
</protein>
<dbReference type="EMBL" id="JABXXO010000005">
    <property type="protein sequence ID" value="KAF7777813.1"/>
    <property type="molecule type" value="Genomic_DNA"/>
</dbReference>
<dbReference type="Proteomes" id="UP000629468">
    <property type="component" value="Unassembled WGS sequence"/>
</dbReference>
<feature type="compositionally biased region" description="Gly residues" evidence="1">
    <location>
        <begin position="120"/>
        <end position="129"/>
    </location>
</feature>
<feature type="compositionally biased region" description="Pro residues" evidence="1">
    <location>
        <begin position="214"/>
        <end position="226"/>
    </location>
</feature>